<organism evidence="1 2">
    <name type="scientific">Candidatus Faecalibacterium gallistercoris</name>
    <dbReference type="NCBI Taxonomy" id="2838579"/>
    <lineage>
        <taxon>Bacteria</taxon>
        <taxon>Bacillati</taxon>
        <taxon>Bacillota</taxon>
        <taxon>Clostridia</taxon>
        <taxon>Eubacteriales</taxon>
        <taxon>Oscillospiraceae</taxon>
        <taxon>Faecalibacterium</taxon>
    </lineage>
</organism>
<dbReference type="InterPro" id="IPR025354">
    <property type="entry name" value="DUF4258"/>
</dbReference>
<evidence type="ECO:0000313" key="1">
    <source>
        <dbReference type="EMBL" id="HIZ57860.1"/>
    </source>
</evidence>
<proteinExistence type="predicted"/>
<protein>
    <submittedName>
        <fullName evidence="1">DUF4258 domain-containing protein</fullName>
    </submittedName>
</protein>
<accession>A0A9D2FF36</accession>
<name>A0A9D2FF36_9FIRM</name>
<dbReference type="AlphaFoldDB" id="A0A9D2FF36"/>
<reference evidence="1" key="1">
    <citation type="journal article" date="2021" name="PeerJ">
        <title>Extensive microbial diversity within the chicken gut microbiome revealed by metagenomics and culture.</title>
        <authorList>
            <person name="Gilroy R."/>
            <person name="Ravi A."/>
            <person name="Getino M."/>
            <person name="Pursley I."/>
            <person name="Horton D.L."/>
            <person name="Alikhan N.F."/>
            <person name="Baker D."/>
            <person name="Gharbi K."/>
            <person name="Hall N."/>
            <person name="Watson M."/>
            <person name="Adriaenssens E.M."/>
            <person name="Foster-Nyarko E."/>
            <person name="Jarju S."/>
            <person name="Secka A."/>
            <person name="Antonio M."/>
            <person name="Oren A."/>
            <person name="Chaudhuri R.R."/>
            <person name="La Ragione R."/>
            <person name="Hildebrand F."/>
            <person name="Pallen M.J."/>
        </authorList>
    </citation>
    <scope>NUCLEOTIDE SEQUENCE</scope>
    <source>
        <strain evidence="1">ChiBcec16-3735</strain>
    </source>
</reference>
<sequence>MNQSDLPTVRHLAQNGAFSFTNHAYEQMLMRDVSFDDVEAILISHTNQIIECQSPSMTPGKEHADERVLLYDPRSSKDAIVVFIVLFTPTPELRVITVENVDEKIWKRKQGIPCLVRKRGQPNGSTD</sequence>
<evidence type="ECO:0000313" key="2">
    <source>
        <dbReference type="Proteomes" id="UP000824065"/>
    </source>
</evidence>
<dbReference type="Pfam" id="PF14076">
    <property type="entry name" value="DUF4258"/>
    <property type="match status" value="1"/>
</dbReference>
<gene>
    <name evidence="1" type="ORF">H9725_04670</name>
</gene>
<reference evidence="1" key="2">
    <citation type="submission" date="2021-04" db="EMBL/GenBank/DDBJ databases">
        <authorList>
            <person name="Gilroy R."/>
        </authorList>
    </citation>
    <scope>NUCLEOTIDE SEQUENCE</scope>
    <source>
        <strain evidence="1">ChiBcec16-3735</strain>
    </source>
</reference>
<dbReference type="EMBL" id="DXBJ01000029">
    <property type="protein sequence ID" value="HIZ57860.1"/>
    <property type="molecule type" value="Genomic_DNA"/>
</dbReference>
<comment type="caution">
    <text evidence="1">The sequence shown here is derived from an EMBL/GenBank/DDBJ whole genome shotgun (WGS) entry which is preliminary data.</text>
</comment>
<dbReference type="Proteomes" id="UP000824065">
    <property type="component" value="Unassembled WGS sequence"/>
</dbReference>